<comment type="caution">
    <text evidence="3">The sequence shown here is derived from an EMBL/GenBank/DDBJ whole genome shotgun (WGS) entry which is preliminary data.</text>
</comment>
<evidence type="ECO:0000313" key="4">
    <source>
        <dbReference type="Proteomes" id="UP000432015"/>
    </source>
</evidence>
<keyword evidence="1" id="KW-0238">DNA-binding</keyword>
<evidence type="ECO:0000313" key="3">
    <source>
        <dbReference type="EMBL" id="MUN37654.1"/>
    </source>
</evidence>
<keyword evidence="4" id="KW-1185">Reference proteome</keyword>
<name>A0A7K1KZN2_9ACTN</name>
<sequence length="41" mass="4347">MADDEVLAEGGWAAVTSRAVAKRARADNALAHYFGSVEALR</sequence>
<evidence type="ECO:0000259" key="2">
    <source>
        <dbReference type="Pfam" id="PF00440"/>
    </source>
</evidence>
<dbReference type="GO" id="GO:0003677">
    <property type="term" value="F:DNA binding"/>
    <property type="evidence" value="ECO:0007669"/>
    <property type="project" value="UniProtKB-KW"/>
</dbReference>
<dbReference type="Gene3D" id="1.10.357.10">
    <property type="entry name" value="Tetracycline Repressor, domain 2"/>
    <property type="match status" value="1"/>
</dbReference>
<accession>A0A7K1KZN2</accession>
<gene>
    <name evidence="3" type="ORF">GNZ18_13700</name>
</gene>
<evidence type="ECO:0000256" key="1">
    <source>
        <dbReference type="ARBA" id="ARBA00023125"/>
    </source>
</evidence>
<dbReference type="RefSeq" id="WP_156216766.1">
    <property type="nucleotide sequence ID" value="NZ_WOFH01000004.1"/>
</dbReference>
<feature type="domain" description="HTH tetR-type" evidence="2">
    <location>
        <begin position="5"/>
        <end position="40"/>
    </location>
</feature>
<dbReference type="Proteomes" id="UP000432015">
    <property type="component" value="Unassembled WGS sequence"/>
</dbReference>
<dbReference type="EMBL" id="WOFH01000004">
    <property type="protein sequence ID" value="MUN37654.1"/>
    <property type="molecule type" value="Genomic_DNA"/>
</dbReference>
<protein>
    <submittedName>
        <fullName evidence="3">TetR family transcriptional regulator</fullName>
    </submittedName>
</protein>
<dbReference type="Pfam" id="PF00440">
    <property type="entry name" value="TetR_N"/>
    <property type="match status" value="1"/>
</dbReference>
<organism evidence="3 4">
    <name type="scientific">Actinomadura litoris</name>
    <dbReference type="NCBI Taxonomy" id="2678616"/>
    <lineage>
        <taxon>Bacteria</taxon>
        <taxon>Bacillati</taxon>
        <taxon>Actinomycetota</taxon>
        <taxon>Actinomycetes</taxon>
        <taxon>Streptosporangiales</taxon>
        <taxon>Thermomonosporaceae</taxon>
        <taxon>Actinomadura</taxon>
    </lineage>
</organism>
<proteinExistence type="predicted"/>
<dbReference type="InterPro" id="IPR001647">
    <property type="entry name" value="HTH_TetR"/>
</dbReference>
<dbReference type="AlphaFoldDB" id="A0A7K1KZN2"/>
<reference evidence="3 4" key="1">
    <citation type="submission" date="2019-11" db="EMBL/GenBank/DDBJ databases">
        <authorList>
            <person name="Cao P."/>
        </authorList>
    </citation>
    <scope>NUCLEOTIDE SEQUENCE [LARGE SCALE GENOMIC DNA]</scope>
    <source>
        <strain evidence="3 4">NEAU-AAG5</strain>
    </source>
</reference>